<dbReference type="Proteomes" id="UP000253551">
    <property type="component" value="Unassembled WGS sequence"/>
</dbReference>
<organism evidence="1 2">
    <name type="scientific">Rhizopus stolonifer</name>
    <name type="common">Rhizopus nigricans</name>
    <dbReference type="NCBI Taxonomy" id="4846"/>
    <lineage>
        <taxon>Eukaryota</taxon>
        <taxon>Fungi</taxon>
        <taxon>Fungi incertae sedis</taxon>
        <taxon>Mucoromycota</taxon>
        <taxon>Mucoromycotina</taxon>
        <taxon>Mucoromycetes</taxon>
        <taxon>Mucorales</taxon>
        <taxon>Mucorineae</taxon>
        <taxon>Rhizopodaceae</taxon>
        <taxon>Rhizopus</taxon>
    </lineage>
</organism>
<proteinExistence type="predicted"/>
<keyword evidence="2" id="KW-1185">Reference proteome</keyword>
<gene>
    <name evidence="1" type="ORF">CU098_007741</name>
</gene>
<evidence type="ECO:0000313" key="2">
    <source>
        <dbReference type="Proteomes" id="UP000253551"/>
    </source>
</evidence>
<comment type="caution">
    <text evidence="1">The sequence shown here is derived from an EMBL/GenBank/DDBJ whole genome shotgun (WGS) entry which is preliminary data.</text>
</comment>
<protein>
    <submittedName>
        <fullName evidence="1">Uncharacterized protein</fullName>
    </submittedName>
</protein>
<name>A0A367KI46_RHIST</name>
<dbReference type="AlphaFoldDB" id="A0A367KI46"/>
<dbReference type="OrthoDB" id="2270388at2759"/>
<dbReference type="EMBL" id="PJQM01001617">
    <property type="protein sequence ID" value="RCI01903.1"/>
    <property type="molecule type" value="Genomic_DNA"/>
</dbReference>
<evidence type="ECO:0000313" key="1">
    <source>
        <dbReference type="EMBL" id="RCI01903.1"/>
    </source>
</evidence>
<reference evidence="1 2" key="1">
    <citation type="journal article" date="2018" name="G3 (Bethesda)">
        <title>Phylogenetic and Phylogenomic Definition of Rhizopus Species.</title>
        <authorList>
            <person name="Gryganskyi A.P."/>
            <person name="Golan J."/>
            <person name="Dolatabadi S."/>
            <person name="Mondo S."/>
            <person name="Robb S."/>
            <person name="Idnurm A."/>
            <person name="Muszewska A."/>
            <person name="Steczkiewicz K."/>
            <person name="Masonjones S."/>
            <person name="Liao H.L."/>
            <person name="Gajdeczka M.T."/>
            <person name="Anike F."/>
            <person name="Vuek A."/>
            <person name="Anishchenko I.M."/>
            <person name="Voigt K."/>
            <person name="de Hoog G.S."/>
            <person name="Smith M.E."/>
            <person name="Heitman J."/>
            <person name="Vilgalys R."/>
            <person name="Stajich J.E."/>
        </authorList>
    </citation>
    <scope>NUCLEOTIDE SEQUENCE [LARGE SCALE GENOMIC DNA]</scope>
    <source>
        <strain evidence="1 2">LSU 92-RS-03</strain>
    </source>
</reference>
<sequence>MDLSTVTATVDDIELLNILGLTSIPSSPNLCNDSLAVLDWDDMPELSEEDDDDSSIVTKRKHEDEEEDIFAELDFVEVPFVKEEQEPDHKKRKFVSDDTNEEALFNMNLQLEDDIRLALDLISS</sequence>
<accession>A0A367KI46</accession>